<dbReference type="EMBL" id="KV425989">
    <property type="protein sequence ID" value="KZV93475.1"/>
    <property type="molecule type" value="Genomic_DNA"/>
</dbReference>
<proteinExistence type="predicted"/>
<name>A0A165IJ88_EXIGL</name>
<evidence type="ECO:0000313" key="1">
    <source>
        <dbReference type="EMBL" id="KZV93475.1"/>
    </source>
</evidence>
<accession>A0A165IJ88</accession>
<dbReference type="Proteomes" id="UP000077266">
    <property type="component" value="Unassembled WGS sequence"/>
</dbReference>
<keyword evidence="2" id="KW-1185">Reference proteome</keyword>
<organism evidence="1 2">
    <name type="scientific">Exidia glandulosa HHB12029</name>
    <dbReference type="NCBI Taxonomy" id="1314781"/>
    <lineage>
        <taxon>Eukaryota</taxon>
        <taxon>Fungi</taxon>
        <taxon>Dikarya</taxon>
        <taxon>Basidiomycota</taxon>
        <taxon>Agaricomycotina</taxon>
        <taxon>Agaricomycetes</taxon>
        <taxon>Auriculariales</taxon>
        <taxon>Exidiaceae</taxon>
        <taxon>Exidia</taxon>
    </lineage>
</organism>
<evidence type="ECO:0000313" key="2">
    <source>
        <dbReference type="Proteomes" id="UP000077266"/>
    </source>
</evidence>
<dbReference type="OrthoDB" id="2322499at2759"/>
<sequence length="571" mass="64445">MPFNRLLCQRCQSHRSGILLTWLISTDTAGGRATWTGTSMRHSRYQVTRWTRSSRAVTPPERASLTWFDSFLQRTMPVFSTGQQSPRMVPAEFDFSRFVAPELVVSSLAFSHPSFFYHLELVVREADWTPLHTFCARLRYLRERNLRASVVVDWSLVNPGGLTTDPRYDVQPLDASTALAIRVVMGTIGDSLSHMFKINLVFGAVLKATLEEKFFPPLCRAAAPRLKDFLLQIRNPSPFLEDCAVIPRDLFVGTAPKLWRVVLRGVTVEAQSESVPAFSAVSELMLDVLKEAAHLPDLFPRVRQLKMQQIAATMLPLLHPLASSLRYLKFNIDGGPPNLGDALRRSRRGRSLSRRSIRGFTMLLLHDGEAFETSAFTRAFTFSGCTFVRSSPRTCGDSLRTLVSSSPSTNTSLTSSPTLPEVCRLTVYWRQLPDSDVPVVRHRFPKMTDNRVYCPKLRHLKLISISIANPRARVQVRAERLRPGPISVMQQFTDVDLDRHLVQIPGDGDFAVTDSEDGCDPGYHEYTWDRHLVSVMYHVGLGHDFGTDIVDEVVRYKQSAGEITLTNKLPW</sequence>
<dbReference type="InParanoid" id="A0A165IJ88"/>
<reference evidence="1 2" key="1">
    <citation type="journal article" date="2016" name="Mol. Biol. Evol.">
        <title>Comparative Genomics of Early-Diverging Mushroom-Forming Fungi Provides Insights into the Origins of Lignocellulose Decay Capabilities.</title>
        <authorList>
            <person name="Nagy L.G."/>
            <person name="Riley R."/>
            <person name="Tritt A."/>
            <person name="Adam C."/>
            <person name="Daum C."/>
            <person name="Floudas D."/>
            <person name="Sun H."/>
            <person name="Yadav J.S."/>
            <person name="Pangilinan J."/>
            <person name="Larsson K.H."/>
            <person name="Matsuura K."/>
            <person name="Barry K."/>
            <person name="Labutti K."/>
            <person name="Kuo R."/>
            <person name="Ohm R.A."/>
            <person name="Bhattacharya S.S."/>
            <person name="Shirouzu T."/>
            <person name="Yoshinaga Y."/>
            <person name="Martin F.M."/>
            <person name="Grigoriev I.V."/>
            <person name="Hibbett D.S."/>
        </authorList>
    </citation>
    <scope>NUCLEOTIDE SEQUENCE [LARGE SCALE GENOMIC DNA]</scope>
    <source>
        <strain evidence="1 2">HHB12029</strain>
    </source>
</reference>
<dbReference type="AlphaFoldDB" id="A0A165IJ88"/>
<protein>
    <submittedName>
        <fullName evidence="1">Uncharacterized protein</fullName>
    </submittedName>
</protein>
<gene>
    <name evidence="1" type="ORF">EXIGLDRAFT_835661</name>
</gene>